<sequence length="143" mass="16626">MNEIVDVEKGSVSFRLRKTVVAIVLARYKQSDKVLMSVPLIELESRRPEILSVLERYRNGPTKWQDFMSKKLPSALQKREFDRRLLGYVEMKKVLAEFVWSLQQHTRTDKKGARGGQGVGYRNMGCMARNSTDYQYCSRLGYL</sequence>
<proteinExistence type="predicted"/>
<accession>A0A423GIJ0</accession>
<reference evidence="1 2" key="1">
    <citation type="submission" date="2016-10" db="EMBL/GenBank/DDBJ databases">
        <title>Comparative genome analysis of multiple Pseudomonas spp. focuses on biocontrol and plant growth promoting traits.</title>
        <authorList>
            <person name="Tao X.-Y."/>
            <person name="Taylor C.G."/>
        </authorList>
    </citation>
    <scope>NUCLEOTIDE SEQUENCE [LARGE SCALE GENOMIC DNA]</scope>
    <source>
        <strain evidence="1 2">37D10</strain>
    </source>
</reference>
<dbReference type="Proteomes" id="UP000284684">
    <property type="component" value="Unassembled WGS sequence"/>
</dbReference>
<protein>
    <submittedName>
        <fullName evidence="1">Uncharacterized protein</fullName>
    </submittedName>
</protein>
<name>A0A423GIJ0_9PSED</name>
<evidence type="ECO:0000313" key="2">
    <source>
        <dbReference type="Proteomes" id="UP000284684"/>
    </source>
</evidence>
<dbReference type="EMBL" id="MOBI01000044">
    <property type="protein sequence ID" value="ROM89387.1"/>
    <property type="molecule type" value="Genomic_DNA"/>
</dbReference>
<comment type="caution">
    <text evidence="1">The sequence shown here is derived from an EMBL/GenBank/DDBJ whole genome shotgun (WGS) entry which is preliminary data.</text>
</comment>
<gene>
    <name evidence="1" type="ORF">BK658_28145</name>
</gene>
<organism evidence="1 2">
    <name type="scientific">Pseudomonas brassicacearum</name>
    <dbReference type="NCBI Taxonomy" id="930166"/>
    <lineage>
        <taxon>Bacteria</taxon>
        <taxon>Pseudomonadati</taxon>
        <taxon>Pseudomonadota</taxon>
        <taxon>Gammaproteobacteria</taxon>
        <taxon>Pseudomonadales</taxon>
        <taxon>Pseudomonadaceae</taxon>
        <taxon>Pseudomonas</taxon>
    </lineage>
</organism>
<evidence type="ECO:0000313" key="1">
    <source>
        <dbReference type="EMBL" id="ROM89387.1"/>
    </source>
</evidence>
<dbReference type="RefSeq" id="WP_123585335.1">
    <property type="nucleotide sequence ID" value="NZ_MOBI01000044.1"/>
</dbReference>
<dbReference type="AlphaFoldDB" id="A0A423GIJ0"/>